<dbReference type="PRINTS" id="PR00455">
    <property type="entry name" value="HTHTETR"/>
</dbReference>
<dbReference type="InterPro" id="IPR001647">
    <property type="entry name" value="HTH_TetR"/>
</dbReference>
<feature type="DNA-binding region" description="H-T-H motif" evidence="4">
    <location>
        <begin position="48"/>
        <end position="67"/>
    </location>
</feature>
<comment type="caution">
    <text evidence="7">The sequence shown here is derived from an EMBL/GenBank/DDBJ whole genome shotgun (WGS) entry which is preliminary data.</text>
</comment>
<evidence type="ECO:0000256" key="1">
    <source>
        <dbReference type="ARBA" id="ARBA00023015"/>
    </source>
</evidence>
<dbReference type="Proteomes" id="UP001592531">
    <property type="component" value="Unassembled WGS sequence"/>
</dbReference>
<feature type="compositionally biased region" description="Low complexity" evidence="5">
    <location>
        <begin position="1"/>
        <end position="21"/>
    </location>
</feature>
<dbReference type="PANTHER" id="PTHR47506">
    <property type="entry name" value="TRANSCRIPTIONAL REGULATORY PROTEIN"/>
    <property type="match status" value="1"/>
</dbReference>
<name>A0ABV6W274_9ACTN</name>
<evidence type="ECO:0000256" key="2">
    <source>
        <dbReference type="ARBA" id="ARBA00023125"/>
    </source>
</evidence>
<dbReference type="SUPFAM" id="SSF48498">
    <property type="entry name" value="Tetracyclin repressor-like, C-terminal domain"/>
    <property type="match status" value="1"/>
</dbReference>
<dbReference type="InterPro" id="IPR011075">
    <property type="entry name" value="TetR_C"/>
</dbReference>
<dbReference type="Pfam" id="PF16925">
    <property type="entry name" value="TetR_C_13"/>
    <property type="match status" value="1"/>
</dbReference>
<reference evidence="7 8" key="1">
    <citation type="submission" date="2024-09" db="EMBL/GenBank/DDBJ databases">
        <authorList>
            <person name="Lee S.D."/>
        </authorList>
    </citation>
    <scope>NUCLEOTIDE SEQUENCE [LARGE SCALE GENOMIC DNA]</scope>
    <source>
        <strain evidence="7 8">N8-3</strain>
    </source>
</reference>
<evidence type="ECO:0000256" key="4">
    <source>
        <dbReference type="PROSITE-ProRule" id="PRU00335"/>
    </source>
</evidence>
<keyword evidence="3" id="KW-0804">Transcription</keyword>
<dbReference type="EMBL" id="JBHFAB010000023">
    <property type="protein sequence ID" value="MFC1420108.1"/>
    <property type="molecule type" value="Genomic_DNA"/>
</dbReference>
<evidence type="ECO:0000256" key="5">
    <source>
        <dbReference type="SAM" id="MobiDB-lite"/>
    </source>
</evidence>
<gene>
    <name evidence="7" type="ORF">ACEZDE_26220</name>
</gene>
<protein>
    <submittedName>
        <fullName evidence="7">TetR/AcrR family transcriptional regulator</fullName>
    </submittedName>
</protein>
<dbReference type="InterPro" id="IPR009057">
    <property type="entry name" value="Homeodomain-like_sf"/>
</dbReference>
<evidence type="ECO:0000313" key="7">
    <source>
        <dbReference type="EMBL" id="MFC1420108.1"/>
    </source>
</evidence>
<proteinExistence type="predicted"/>
<dbReference type="Gene3D" id="1.10.357.10">
    <property type="entry name" value="Tetracycline Repressor, domain 2"/>
    <property type="match status" value="1"/>
</dbReference>
<evidence type="ECO:0000259" key="6">
    <source>
        <dbReference type="PROSITE" id="PS50977"/>
    </source>
</evidence>
<dbReference type="PROSITE" id="PS50977">
    <property type="entry name" value="HTH_TETR_2"/>
    <property type="match status" value="1"/>
</dbReference>
<accession>A0ABV6W274</accession>
<dbReference type="PANTHER" id="PTHR47506:SF1">
    <property type="entry name" value="HTH-TYPE TRANSCRIPTIONAL REGULATOR YJDC"/>
    <property type="match status" value="1"/>
</dbReference>
<keyword evidence="8" id="KW-1185">Reference proteome</keyword>
<keyword evidence="2 4" id="KW-0238">DNA-binding</keyword>
<evidence type="ECO:0000313" key="8">
    <source>
        <dbReference type="Proteomes" id="UP001592531"/>
    </source>
</evidence>
<dbReference type="RefSeq" id="WP_380540698.1">
    <property type="nucleotide sequence ID" value="NZ_JBHFAB010000023.1"/>
</dbReference>
<keyword evidence="1" id="KW-0805">Transcription regulation</keyword>
<sequence>MPTPARTAATPASPAATPRLTSKGRATRERIVAAAAGLMFENGVAGTSIEDVQLAAGVSTSQVYHYFGDKKALVKAVIAYQSDTVVGAQEPLLGKLDSVAGLRAWSDAIVRLQRSRQCQGGCPIGSLGSELAEIDDEARVDVAAGFSRWEQGIRSGLHAMHDRGELRRDVDPEALALATLAALQGGLLLTQIRRDTVALEAAMGAMIDHIASLVVAVPA</sequence>
<feature type="region of interest" description="Disordered" evidence="5">
    <location>
        <begin position="1"/>
        <end position="24"/>
    </location>
</feature>
<feature type="domain" description="HTH tetR-type" evidence="6">
    <location>
        <begin position="25"/>
        <end position="85"/>
    </location>
</feature>
<dbReference type="InterPro" id="IPR036271">
    <property type="entry name" value="Tet_transcr_reg_TetR-rel_C_sf"/>
</dbReference>
<organism evidence="7 8">
    <name type="scientific">Streptacidiphilus cavernicola</name>
    <dbReference type="NCBI Taxonomy" id="3342716"/>
    <lineage>
        <taxon>Bacteria</taxon>
        <taxon>Bacillati</taxon>
        <taxon>Actinomycetota</taxon>
        <taxon>Actinomycetes</taxon>
        <taxon>Kitasatosporales</taxon>
        <taxon>Streptomycetaceae</taxon>
        <taxon>Streptacidiphilus</taxon>
    </lineage>
</organism>
<dbReference type="SUPFAM" id="SSF46689">
    <property type="entry name" value="Homeodomain-like"/>
    <property type="match status" value="1"/>
</dbReference>
<evidence type="ECO:0000256" key="3">
    <source>
        <dbReference type="ARBA" id="ARBA00023163"/>
    </source>
</evidence>
<dbReference type="Pfam" id="PF00440">
    <property type="entry name" value="TetR_N"/>
    <property type="match status" value="1"/>
</dbReference>